<dbReference type="AlphaFoldDB" id="A0A182MDV6"/>
<proteinExistence type="inferred from homology"/>
<evidence type="ECO:0000256" key="1">
    <source>
        <dbReference type="ARBA" id="ARBA00009619"/>
    </source>
</evidence>
<dbReference type="PANTHER" id="PTHR13238:SF0">
    <property type="entry name" value="CILIA- AND FLAGELLA-ASSOCIATED PROTEIN 298"/>
    <property type="match status" value="1"/>
</dbReference>
<reference evidence="3" key="1">
    <citation type="submission" date="2013-09" db="EMBL/GenBank/DDBJ databases">
        <title>The Genome Sequence of Anopheles culicifacies species A.</title>
        <authorList>
            <consortium name="The Broad Institute Genomics Platform"/>
            <person name="Neafsey D.E."/>
            <person name="Besansky N."/>
            <person name="Howell P."/>
            <person name="Walton C."/>
            <person name="Young S.K."/>
            <person name="Zeng Q."/>
            <person name="Gargeya S."/>
            <person name="Fitzgerald M."/>
            <person name="Haas B."/>
            <person name="Abouelleil A."/>
            <person name="Allen A.W."/>
            <person name="Alvarado L."/>
            <person name="Arachchi H.M."/>
            <person name="Berlin A.M."/>
            <person name="Chapman S.B."/>
            <person name="Gainer-Dewar J."/>
            <person name="Goldberg J."/>
            <person name="Griggs A."/>
            <person name="Gujja S."/>
            <person name="Hansen M."/>
            <person name="Howarth C."/>
            <person name="Imamovic A."/>
            <person name="Ireland A."/>
            <person name="Larimer J."/>
            <person name="McCowan C."/>
            <person name="Murphy C."/>
            <person name="Pearson M."/>
            <person name="Poon T.W."/>
            <person name="Priest M."/>
            <person name="Roberts A."/>
            <person name="Saif S."/>
            <person name="Shea T."/>
            <person name="Sisk P."/>
            <person name="Sykes S."/>
            <person name="Wortman J."/>
            <person name="Nusbaum C."/>
            <person name="Birren B."/>
        </authorList>
    </citation>
    <scope>NUCLEOTIDE SEQUENCE [LARGE SCALE GENOMIC DNA]</scope>
    <source>
        <strain evidence="3">A-37</strain>
    </source>
</reference>
<dbReference type="InterPro" id="IPR021298">
    <property type="entry name" value="CFAP298"/>
</dbReference>
<dbReference type="Proteomes" id="UP000075883">
    <property type="component" value="Unassembled WGS sequence"/>
</dbReference>
<reference evidence="2" key="2">
    <citation type="submission" date="2020-05" db="UniProtKB">
        <authorList>
            <consortium name="EnsemblMetazoa"/>
        </authorList>
    </citation>
    <scope>IDENTIFICATION</scope>
    <source>
        <strain evidence="2">A-37</strain>
    </source>
</reference>
<dbReference type="STRING" id="139723.A0A182MDV6"/>
<dbReference type="PANTHER" id="PTHR13238">
    <property type="entry name" value="PROTEIN C21ORF59"/>
    <property type="match status" value="1"/>
</dbReference>
<accession>A0A182MDV6</accession>
<dbReference type="VEuPathDB" id="VectorBase:ACUA015859"/>
<evidence type="ECO:0000313" key="3">
    <source>
        <dbReference type="Proteomes" id="UP000075883"/>
    </source>
</evidence>
<sequence length="429" mass="48857">MVLLHVKRGDESQFLYETSTGIGIEQLAYELVTIYNGRLKVSRVCSEIEELAKHGTMLPPDMLGLTDEQVEELHLVDEWADKCIPSGGWRFNRDPVGRRNGRQPQLKMGEVLTKAIEDAKAMISKKLTTDNKTLTQRIVQDALDLLRGAVTIVYPMQLPPHDPIRMEFSNTEDLTGTQASLEVIEPSKVQLWFAGKMMQTDKRLGEIVGANEKTKIIVKLAKLNEGAPGREPVITEDAKKQMMLHAYRRQEELKLKDDDALKPDRVLMADVYDLMLIRNWCPPWGRPDSSHSHNAKRFPSAAIYLPVLFSKLGTVHPWWIPATFGVDEKLCIHHIPLDAVEISRMFVPFVKCYLGVVNQQLMTPDGSGRATFPARAPGTVAHTFRVHMIRHNARHRYGIVICHNRRYGGIHHKRYQKEKCKYRQDSRGA</sequence>
<protein>
    <submittedName>
        <fullName evidence="2">Uncharacterized protein</fullName>
    </submittedName>
</protein>
<dbReference type="Pfam" id="PF11069">
    <property type="entry name" value="CFAP298"/>
    <property type="match status" value="1"/>
</dbReference>
<dbReference type="GO" id="GO:0003352">
    <property type="term" value="P:regulation of cilium movement"/>
    <property type="evidence" value="ECO:0007669"/>
    <property type="project" value="InterPro"/>
</dbReference>
<evidence type="ECO:0000313" key="2">
    <source>
        <dbReference type="EnsemblMetazoa" id="ACUA015859-PA"/>
    </source>
</evidence>
<keyword evidence="3" id="KW-1185">Reference proteome</keyword>
<name>A0A182MDV6_9DIPT</name>
<dbReference type="EnsemblMetazoa" id="ACUA015859-RA">
    <property type="protein sequence ID" value="ACUA015859-PA"/>
    <property type="gene ID" value="ACUA015859"/>
</dbReference>
<comment type="similarity">
    <text evidence="1">Belongs to the CFAP298 family.</text>
</comment>
<dbReference type="EMBL" id="AXCM01001634">
    <property type="status" value="NOT_ANNOTATED_CDS"/>
    <property type="molecule type" value="Genomic_DNA"/>
</dbReference>
<organism evidence="2 3">
    <name type="scientific">Anopheles culicifacies</name>
    <dbReference type="NCBI Taxonomy" id="139723"/>
    <lineage>
        <taxon>Eukaryota</taxon>
        <taxon>Metazoa</taxon>
        <taxon>Ecdysozoa</taxon>
        <taxon>Arthropoda</taxon>
        <taxon>Hexapoda</taxon>
        <taxon>Insecta</taxon>
        <taxon>Pterygota</taxon>
        <taxon>Neoptera</taxon>
        <taxon>Endopterygota</taxon>
        <taxon>Diptera</taxon>
        <taxon>Nematocera</taxon>
        <taxon>Culicoidea</taxon>
        <taxon>Culicidae</taxon>
        <taxon>Anophelinae</taxon>
        <taxon>Anopheles</taxon>
        <taxon>culicifacies species complex</taxon>
    </lineage>
</organism>